<evidence type="ECO:0000256" key="1">
    <source>
        <dbReference type="ARBA" id="ARBA00008791"/>
    </source>
</evidence>
<protein>
    <submittedName>
        <fullName evidence="3">Universal stress protein</fullName>
    </submittedName>
</protein>
<comment type="caution">
    <text evidence="3">The sequence shown here is derived from an EMBL/GenBank/DDBJ whole genome shotgun (WGS) entry which is preliminary data.</text>
</comment>
<dbReference type="PANTHER" id="PTHR46268:SF6">
    <property type="entry name" value="UNIVERSAL STRESS PROTEIN UP12"/>
    <property type="match status" value="1"/>
</dbReference>
<dbReference type="CDD" id="cd00293">
    <property type="entry name" value="USP-like"/>
    <property type="match status" value="2"/>
</dbReference>
<name>A0A9X1TYU4_9CORY</name>
<reference evidence="3" key="1">
    <citation type="submission" date="2022-01" db="EMBL/GenBank/DDBJ databases">
        <title>Corynebacterium sp. nov isolated from isolated from the feces of the greater white-fronted geese (Anser albifrons) at Poyang Lake, PR China.</title>
        <authorList>
            <person name="Liu Q."/>
        </authorList>
    </citation>
    <scope>NUCLEOTIDE SEQUENCE</scope>
    <source>
        <strain evidence="3">JCM 32435</strain>
    </source>
</reference>
<dbReference type="AlphaFoldDB" id="A0A9X1TYU4"/>
<dbReference type="Pfam" id="PF00582">
    <property type="entry name" value="Usp"/>
    <property type="match status" value="2"/>
</dbReference>
<evidence type="ECO:0000313" key="3">
    <source>
        <dbReference type="EMBL" id="MCF4007685.1"/>
    </source>
</evidence>
<sequence length="317" mass="34691">MMPKNHSAPPSSQRPLRILVAWRPDSDDDEAIECAAWLGRSFAIRLRVVSTVRRPWPSSTISRLGGKYTKWLKKQSQECARQVKKALGAAGIEKNQWDENYSLLLEGPSETVLLAEAAKEFEADALILGSSASAPKGRFLAGSTTDALLHSSPTALGLAPRRPKLSKRGVTRLNFAYLSADSHDDDQSALHYAATYAQCWELPLRILAFSTEGLADSELHEQLPLGRELSVEWREHSLAMLDRARDSVLKDFPDLHVETDFASGAGWGGAVDSLKWKKGDLLCLGSHPVGALQRVFLGSTASSFLPHSPVPVLVFPT</sequence>
<dbReference type="EMBL" id="JAKGSI010000006">
    <property type="protein sequence ID" value="MCF4007685.1"/>
    <property type="molecule type" value="Genomic_DNA"/>
</dbReference>
<accession>A0A9X1TYU4</accession>
<organism evidence="3 4">
    <name type="scientific">Corynebacterium uropygiale</name>
    <dbReference type="NCBI Taxonomy" id="1775911"/>
    <lineage>
        <taxon>Bacteria</taxon>
        <taxon>Bacillati</taxon>
        <taxon>Actinomycetota</taxon>
        <taxon>Actinomycetes</taxon>
        <taxon>Mycobacteriales</taxon>
        <taxon>Corynebacteriaceae</taxon>
        <taxon>Corynebacterium</taxon>
    </lineage>
</organism>
<gene>
    <name evidence="3" type="ORF">L1O03_10975</name>
</gene>
<dbReference type="PANTHER" id="PTHR46268">
    <property type="entry name" value="STRESS RESPONSE PROTEIN NHAX"/>
    <property type="match status" value="1"/>
</dbReference>
<evidence type="ECO:0000313" key="4">
    <source>
        <dbReference type="Proteomes" id="UP001139336"/>
    </source>
</evidence>
<dbReference type="InterPro" id="IPR006016">
    <property type="entry name" value="UspA"/>
</dbReference>
<dbReference type="Gene3D" id="3.40.50.12370">
    <property type="match status" value="1"/>
</dbReference>
<proteinExistence type="inferred from homology"/>
<comment type="similarity">
    <text evidence="1">Belongs to the universal stress protein A family.</text>
</comment>
<feature type="domain" description="UspA" evidence="2">
    <location>
        <begin position="17"/>
        <end position="154"/>
    </location>
</feature>
<keyword evidence="4" id="KW-1185">Reference proteome</keyword>
<dbReference type="Proteomes" id="UP001139336">
    <property type="component" value="Unassembled WGS sequence"/>
</dbReference>
<dbReference type="SUPFAM" id="SSF52402">
    <property type="entry name" value="Adenine nucleotide alpha hydrolases-like"/>
    <property type="match status" value="2"/>
</dbReference>
<feature type="domain" description="UspA" evidence="2">
    <location>
        <begin position="181"/>
        <end position="316"/>
    </location>
</feature>
<evidence type="ECO:0000259" key="2">
    <source>
        <dbReference type="Pfam" id="PF00582"/>
    </source>
</evidence>